<dbReference type="Proteomes" id="UP000799424">
    <property type="component" value="Unassembled WGS sequence"/>
</dbReference>
<dbReference type="InterPro" id="IPR001128">
    <property type="entry name" value="Cyt_P450"/>
</dbReference>
<keyword evidence="5 6" id="KW-0349">Heme</keyword>
<protein>
    <submittedName>
        <fullName evidence="8">Cytochrome P450</fullName>
    </submittedName>
</protein>
<name>A0A6A7AEQ0_9PLEO</name>
<comment type="cofactor">
    <cofactor evidence="1 5">
        <name>heme</name>
        <dbReference type="ChEBI" id="CHEBI:30413"/>
    </cofactor>
</comment>
<evidence type="ECO:0000256" key="3">
    <source>
        <dbReference type="ARBA" id="ARBA00022723"/>
    </source>
</evidence>
<dbReference type="InterPro" id="IPR036396">
    <property type="entry name" value="Cyt_P450_sf"/>
</dbReference>
<sequence length="534" mass="58772">MGLWFLFLGLCIGVLVRCIHTLYRNYVSARKTGLRFIVSPITPYTVAWQVATALLRPVLVKFRWFRAIDWTCAWQDGNSLHEELGSCFIVVSPGLNVLCSSDSRTIVNVLRRWREFVKPDNVNEIIGLFGQNVDTSNGDDWPRHRKLTAPCFSERASTSVWNEARHQTSALVTQWLSAPNHKINTLFADTGTLALNVVSAIAFENHQTTQPAKGHSLSLHDALTTIMGSSLAPALEALPHWLKSEKFLPKQVTHVIAATGEFSTYMDALISRERTKPAAASDAKLNLIGTLIRASGEKDGEMNARLSDEEVRGNVFNFIIGGLEPTAIALSYALALLAVHGDVQEWVLEEIDEVLGEGGDSYKDVYPRLKRCLAVMYETLRLFAPSPPPPRSFATPSSPHEIPTSSPTHPSLTLPPNTQIMLNPWSTHASASHFSSPSTWDPRRWLDASGNLVHSAGFFAWGSGPRICPGMKFSQVQFCAVLAGVLARVQLVVGPQEKEGILGVLMDSGAEPLVLKVRRPGELWVGVEERVRGA</sequence>
<evidence type="ECO:0000313" key="8">
    <source>
        <dbReference type="EMBL" id="KAF2831742.1"/>
    </source>
</evidence>
<evidence type="ECO:0000256" key="7">
    <source>
        <dbReference type="SAM" id="MobiDB-lite"/>
    </source>
</evidence>
<feature type="binding site" description="axial binding residue" evidence="5">
    <location>
        <position position="468"/>
    </location>
    <ligand>
        <name>heme</name>
        <dbReference type="ChEBI" id="CHEBI:30413"/>
    </ligand>
    <ligandPart>
        <name>Fe</name>
        <dbReference type="ChEBI" id="CHEBI:18248"/>
    </ligandPart>
</feature>
<proteinExistence type="inferred from homology"/>
<dbReference type="Pfam" id="PF00067">
    <property type="entry name" value="p450"/>
    <property type="match status" value="1"/>
</dbReference>
<dbReference type="InterPro" id="IPR050121">
    <property type="entry name" value="Cytochrome_P450_monoxygenase"/>
</dbReference>
<dbReference type="OrthoDB" id="1470350at2759"/>
<keyword evidence="6" id="KW-0560">Oxidoreductase</keyword>
<dbReference type="InterPro" id="IPR017972">
    <property type="entry name" value="Cyt_P450_CS"/>
</dbReference>
<accession>A0A6A7AEQ0</accession>
<dbReference type="EMBL" id="MU006218">
    <property type="protein sequence ID" value="KAF2831742.1"/>
    <property type="molecule type" value="Genomic_DNA"/>
</dbReference>
<dbReference type="SUPFAM" id="SSF48264">
    <property type="entry name" value="Cytochrome P450"/>
    <property type="match status" value="1"/>
</dbReference>
<comment type="similarity">
    <text evidence="2 6">Belongs to the cytochrome P450 family.</text>
</comment>
<evidence type="ECO:0000256" key="1">
    <source>
        <dbReference type="ARBA" id="ARBA00001971"/>
    </source>
</evidence>
<evidence type="ECO:0000256" key="5">
    <source>
        <dbReference type="PIRSR" id="PIRSR602401-1"/>
    </source>
</evidence>
<reference evidence="8" key="1">
    <citation type="journal article" date="2020" name="Stud. Mycol.">
        <title>101 Dothideomycetes genomes: a test case for predicting lifestyles and emergence of pathogens.</title>
        <authorList>
            <person name="Haridas S."/>
            <person name="Albert R."/>
            <person name="Binder M."/>
            <person name="Bloem J."/>
            <person name="Labutti K."/>
            <person name="Salamov A."/>
            <person name="Andreopoulos B."/>
            <person name="Baker S."/>
            <person name="Barry K."/>
            <person name="Bills G."/>
            <person name="Bluhm B."/>
            <person name="Cannon C."/>
            <person name="Castanera R."/>
            <person name="Culley D."/>
            <person name="Daum C."/>
            <person name="Ezra D."/>
            <person name="Gonzalez J."/>
            <person name="Henrissat B."/>
            <person name="Kuo A."/>
            <person name="Liang C."/>
            <person name="Lipzen A."/>
            <person name="Lutzoni F."/>
            <person name="Magnuson J."/>
            <person name="Mondo S."/>
            <person name="Nolan M."/>
            <person name="Ohm R."/>
            <person name="Pangilinan J."/>
            <person name="Park H.-J."/>
            <person name="Ramirez L."/>
            <person name="Alfaro M."/>
            <person name="Sun H."/>
            <person name="Tritt A."/>
            <person name="Yoshinaga Y."/>
            <person name="Zwiers L.-H."/>
            <person name="Turgeon B."/>
            <person name="Goodwin S."/>
            <person name="Spatafora J."/>
            <person name="Crous P."/>
            <person name="Grigoriev I."/>
        </authorList>
    </citation>
    <scope>NUCLEOTIDE SEQUENCE</scope>
    <source>
        <strain evidence="8">CBS 113818</strain>
    </source>
</reference>
<dbReference type="Gene3D" id="1.10.630.10">
    <property type="entry name" value="Cytochrome P450"/>
    <property type="match status" value="1"/>
</dbReference>
<organism evidence="8 9">
    <name type="scientific">Ophiobolus disseminans</name>
    <dbReference type="NCBI Taxonomy" id="1469910"/>
    <lineage>
        <taxon>Eukaryota</taxon>
        <taxon>Fungi</taxon>
        <taxon>Dikarya</taxon>
        <taxon>Ascomycota</taxon>
        <taxon>Pezizomycotina</taxon>
        <taxon>Dothideomycetes</taxon>
        <taxon>Pleosporomycetidae</taxon>
        <taxon>Pleosporales</taxon>
        <taxon>Pleosporineae</taxon>
        <taxon>Phaeosphaeriaceae</taxon>
        <taxon>Ophiobolus</taxon>
    </lineage>
</organism>
<evidence type="ECO:0000256" key="4">
    <source>
        <dbReference type="ARBA" id="ARBA00023004"/>
    </source>
</evidence>
<dbReference type="GO" id="GO:0016705">
    <property type="term" value="F:oxidoreductase activity, acting on paired donors, with incorporation or reduction of molecular oxygen"/>
    <property type="evidence" value="ECO:0007669"/>
    <property type="project" value="InterPro"/>
</dbReference>
<dbReference type="GO" id="GO:0020037">
    <property type="term" value="F:heme binding"/>
    <property type="evidence" value="ECO:0007669"/>
    <property type="project" value="InterPro"/>
</dbReference>
<dbReference type="PRINTS" id="PR00463">
    <property type="entry name" value="EP450I"/>
</dbReference>
<dbReference type="AlphaFoldDB" id="A0A6A7AEQ0"/>
<feature type="compositionally biased region" description="Low complexity" evidence="7">
    <location>
        <begin position="392"/>
        <end position="413"/>
    </location>
</feature>
<keyword evidence="6" id="KW-0503">Monooxygenase</keyword>
<keyword evidence="4 5" id="KW-0408">Iron</keyword>
<dbReference type="PROSITE" id="PS00086">
    <property type="entry name" value="CYTOCHROME_P450"/>
    <property type="match status" value="1"/>
</dbReference>
<dbReference type="PANTHER" id="PTHR24305:SF166">
    <property type="entry name" value="CYTOCHROME P450 12A4, MITOCHONDRIAL-RELATED"/>
    <property type="match status" value="1"/>
</dbReference>
<feature type="region of interest" description="Disordered" evidence="7">
    <location>
        <begin position="387"/>
        <end position="413"/>
    </location>
</feature>
<dbReference type="PRINTS" id="PR00385">
    <property type="entry name" value="P450"/>
</dbReference>
<dbReference type="GO" id="GO:0005506">
    <property type="term" value="F:iron ion binding"/>
    <property type="evidence" value="ECO:0007669"/>
    <property type="project" value="InterPro"/>
</dbReference>
<dbReference type="PANTHER" id="PTHR24305">
    <property type="entry name" value="CYTOCHROME P450"/>
    <property type="match status" value="1"/>
</dbReference>
<evidence type="ECO:0000256" key="6">
    <source>
        <dbReference type="RuleBase" id="RU000461"/>
    </source>
</evidence>
<dbReference type="InterPro" id="IPR002401">
    <property type="entry name" value="Cyt_P450_E_grp-I"/>
</dbReference>
<evidence type="ECO:0000313" key="9">
    <source>
        <dbReference type="Proteomes" id="UP000799424"/>
    </source>
</evidence>
<gene>
    <name evidence="8" type="ORF">CC86DRAFT_431661</name>
</gene>
<keyword evidence="9" id="KW-1185">Reference proteome</keyword>
<keyword evidence="3 5" id="KW-0479">Metal-binding</keyword>
<dbReference type="GO" id="GO:0004497">
    <property type="term" value="F:monooxygenase activity"/>
    <property type="evidence" value="ECO:0007669"/>
    <property type="project" value="UniProtKB-KW"/>
</dbReference>
<evidence type="ECO:0000256" key="2">
    <source>
        <dbReference type="ARBA" id="ARBA00010617"/>
    </source>
</evidence>